<dbReference type="GO" id="GO:0006741">
    <property type="term" value="P:NADP+ biosynthetic process"/>
    <property type="evidence" value="ECO:0007669"/>
    <property type="project" value="InterPro"/>
</dbReference>
<evidence type="ECO:0000256" key="2">
    <source>
        <dbReference type="ARBA" id="ARBA00022679"/>
    </source>
</evidence>
<evidence type="ECO:0000256" key="8">
    <source>
        <dbReference type="SAM" id="MobiDB-lite"/>
    </source>
</evidence>
<dbReference type="InterPro" id="IPR017438">
    <property type="entry name" value="ATP-NAD_kinase_N"/>
</dbReference>
<dbReference type="PANTHER" id="PTHR20275">
    <property type="entry name" value="NAD KINASE"/>
    <property type="match status" value="1"/>
</dbReference>
<evidence type="ECO:0000256" key="6">
    <source>
        <dbReference type="ARBA" id="ARBA00022857"/>
    </source>
</evidence>
<comment type="caution">
    <text evidence="9">The sequence shown here is derived from an EMBL/GenBank/DDBJ whole genome shotgun (WGS) entry which is preliminary data.</text>
</comment>
<keyword evidence="3" id="KW-0547">Nucleotide-binding</keyword>
<dbReference type="EMBL" id="JADGJQ010000049">
    <property type="protein sequence ID" value="KAJ3175707.1"/>
    <property type="molecule type" value="Genomic_DNA"/>
</dbReference>
<evidence type="ECO:0000256" key="1">
    <source>
        <dbReference type="ARBA" id="ARBA00010995"/>
    </source>
</evidence>
<dbReference type="Gene3D" id="3.40.50.10330">
    <property type="entry name" value="Probable inorganic polyphosphate/atp-NAD kinase, domain 1"/>
    <property type="match status" value="1"/>
</dbReference>
<dbReference type="InterPro" id="IPR016064">
    <property type="entry name" value="NAD/diacylglycerol_kinase_sf"/>
</dbReference>
<keyword evidence="7" id="KW-0520">NAD</keyword>
<evidence type="ECO:0000256" key="4">
    <source>
        <dbReference type="ARBA" id="ARBA00022777"/>
    </source>
</evidence>
<evidence type="ECO:0000313" key="10">
    <source>
        <dbReference type="Proteomes" id="UP001212152"/>
    </source>
</evidence>
<reference evidence="9" key="1">
    <citation type="submission" date="2020-05" db="EMBL/GenBank/DDBJ databases">
        <title>Phylogenomic resolution of chytrid fungi.</title>
        <authorList>
            <person name="Stajich J.E."/>
            <person name="Amses K."/>
            <person name="Simmons R."/>
            <person name="Seto K."/>
            <person name="Myers J."/>
            <person name="Bonds A."/>
            <person name="Quandt C.A."/>
            <person name="Barry K."/>
            <person name="Liu P."/>
            <person name="Grigoriev I."/>
            <person name="Longcore J.E."/>
            <person name="James T.Y."/>
        </authorList>
    </citation>
    <scope>NUCLEOTIDE SEQUENCE</scope>
    <source>
        <strain evidence="9">JEL0379</strain>
    </source>
</reference>
<sequence length="510" mass="56933">MADDEAQPLQLRLTHEDYTKYCIYSPESSSSSQSGSSSSSSSSPSKCGLPSYDAIVRAFETTFPDFSLKSNIVEYHDGDGYVELQSGSEQMQIFYAHIEQNRSTAPRRGKVVLKSRRLAPEFLRKDAICVDAIVDAAVCLQEKLGKVLSMRLKVDCHSVLIITKPQDPTIVPLTRKVALWFLNNHSSDIYVNNQLRNNAEFDYSHLVSSNETRHAKDRLHFWTPEWVTSNYKSISLIVTMGGDGTVLFAAGLFQRSVPPVVSFHLGSLGFLTNFQFDEYPEALEQILSGPGKYTTFRQRLCCTLYRACRRNSSDDDTMPSKSLKCKRGEIRRATENGCSTCEQPPTGKPNFEAQVMNEIVLDRGASAGLLMLELYTDELHLTTIQADGLVIATATGSTAYSLSAGGSLVHPEKSAILITPVCAHTLTCRPMILPSRTRLRVCVSSNSRVPAWVSFDGRDRMELQKTDSVIITASRYPLLQIAHDDKRDDWFRSLVSNLSWNQRSQQKALI</sequence>
<evidence type="ECO:0000313" key="9">
    <source>
        <dbReference type="EMBL" id="KAJ3175707.1"/>
    </source>
</evidence>
<evidence type="ECO:0000256" key="3">
    <source>
        <dbReference type="ARBA" id="ARBA00022741"/>
    </source>
</evidence>
<dbReference type="FunFam" id="2.60.200.30:FF:000009">
    <property type="entry name" value="Poly(P)/ATP NAD kinase"/>
    <property type="match status" value="1"/>
</dbReference>
<dbReference type="GO" id="GO:0005524">
    <property type="term" value="F:ATP binding"/>
    <property type="evidence" value="ECO:0007669"/>
    <property type="project" value="UniProtKB-KW"/>
</dbReference>
<keyword evidence="6" id="KW-0521">NADP</keyword>
<name>A0AAD5TIN5_9FUNG</name>
<protein>
    <recommendedName>
        <fullName evidence="11">NAD(+) kinase</fullName>
    </recommendedName>
</protein>
<gene>
    <name evidence="9" type="ORF">HDU87_005850</name>
</gene>
<dbReference type="Proteomes" id="UP001212152">
    <property type="component" value="Unassembled WGS sequence"/>
</dbReference>
<dbReference type="SUPFAM" id="SSF111331">
    <property type="entry name" value="NAD kinase/diacylglycerol kinase-like"/>
    <property type="match status" value="1"/>
</dbReference>
<dbReference type="AlphaFoldDB" id="A0AAD5TIN5"/>
<keyword evidence="2" id="KW-0808">Transferase</keyword>
<dbReference type="Pfam" id="PF01513">
    <property type="entry name" value="NAD_kinase"/>
    <property type="match status" value="1"/>
</dbReference>
<keyword evidence="4" id="KW-0418">Kinase</keyword>
<dbReference type="InterPro" id="IPR002504">
    <property type="entry name" value="NADK"/>
</dbReference>
<dbReference type="InterPro" id="IPR017437">
    <property type="entry name" value="ATP-NAD_kinase_PpnK-typ_C"/>
</dbReference>
<dbReference type="HAMAP" id="MF_00361">
    <property type="entry name" value="NAD_kinase"/>
    <property type="match status" value="1"/>
</dbReference>
<dbReference type="PANTHER" id="PTHR20275:SF0">
    <property type="entry name" value="NAD KINASE"/>
    <property type="match status" value="1"/>
</dbReference>
<organism evidence="9 10">
    <name type="scientific">Geranomyces variabilis</name>
    <dbReference type="NCBI Taxonomy" id="109894"/>
    <lineage>
        <taxon>Eukaryota</taxon>
        <taxon>Fungi</taxon>
        <taxon>Fungi incertae sedis</taxon>
        <taxon>Chytridiomycota</taxon>
        <taxon>Chytridiomycota incertae sedis</taxon>
        <taxon>Chytridiomycetes</taxon>
        <taxon>Spizellomycetales</taxon>
        <taxon>Powellomycetaceae</taxon>
        <taxon>Geranomyces</taxon>
    </lineage>
</organism>
<proteinExistence type="inferred from homology"/>
<keyword evidence="5" id="KW-0067">ATP-binding</keyword>
<feature type="region of interest" description="Disordered" evidence="8">
    <location>
        <begin position="26"/>
        <end position="46"/>
    </location>
</feature>
<dbReference type="Pfam" id="PF20143">
    <property type="entry name" value="NAD_kinase_C"/>
    <property type="match status" value="1"/>
</dbReference>
<comment type="similarity">
    <text evidence="1">Belongs to the NAD kinase family.</text>
</comment>
<dbReference type="GO" id="GO:0003951">
    <property type="term" value="F:NAD+ kinase activity"/>
    <property type="evidence" value="ECO:0007669"/>
    <property type="project" value="InterPro"/>
</dbReference>
<dbReference type="GO" id="GO:0019674">
    <property type="term" value="P:NAD+ metabolic process"/>
    <property type="evidence" value="ECO:0007669"/>
    <property type="project" value="InterPro"/>
</dbReference>
<keyword evidence="10" id="KW-1185">Reference proteome</keyword>
<evidence type="ECO:0000256" key="7">
    <source>
        <dbReference type="ARBA" id="ARBA00023027"/>
    </source>
</evidence>
<accession>A0AAD5TIN5</accession>
<evidence type="ECO:0000256" key="5">
    <source>
        <dbReference type="ARBA" id="ARBA00022840"/>
    </source>
</evidence>
<dbReference type="Gene3D" id="2.60.200.30">
    <property type="entry name" value="Probable inorganic polyphosphate/atp-NAD kinase, domain 2"/>
    <property type="match status" value="1"/>
</dbReference>
<evidence type="ECO:0008006" key="11">
    <source>
        <dbReference type="Google" id="ProtNLM"/>
    </source>
</evidence>
<feature type="compositionally biased region" description="Low complexity" evidence="8">
    <location>
        <begin position="26"/>
        <end position="45"/>
    </location>
</feature>